<evidence type="ECO:0000313" key="2">
    <source>
        <dbReference type="EMBL" id="KAK3173719.1"/>
    </source>
</evidence>
<name>A0AAD9Z939_9LECA</name>
<keyword evidence="3" id="KW-1185">Reference proteome</keyword>
<proteinExistence type="predicted"/>
<sequence length="156" mass="15524">MKHLNGALAIGLLPVASIAQDVVTVSIPTCLPGAGVTAFPAGAGGASGTGPETLVIAVTETNSLGSTVVESLTEVITPGVTPVPTVSLEVVTPQGTYADVGTVPLAPGGAAPLNGAVTSSPYMSLEYCAAFCQGSNFFALYDGGGFLWILFRLALI</sequence>
<feature type="chain" id="PRO_5041906655" evidence="1">
    <location>
        <begin position="20"/>
        <end position="156"/>
    </location>
</feature>
<protein>
    <submittedName>
        <fullName evidence="2">Uncharacterized protein</fullName>
    </submittedName>
</protein>
<evidence type="ECO:0000313" key="3">
    <source>
        <dbReference type="Proteomes" id="UP001276659"/>
    </source>
</evidence>
<organism evidence="2 3">
    <name type="scientific">Lepraria neglecta</name>
    <dbReference type="NCBI Taxonomy" id="209136"/>
    <lineage>
        <taxon>Eukaryota</taxon>
        <taxon>Fungi</taxon>
        <taxon>Dikarya</taxon>
        <taxon>Ascomycota</taxon>
        <taxon>Pezizomycotina</taxon>
        <taxon>Lecanoromycetes</taxon>
        <taxon>OSLEUM clade</taxon>
        <taxon>Lecanoromycetidae</taxon>
        <taxon>Lecanorales</taxon>
        <taxon>Lecanorineae</taxon>
        <taxon>Stereocaulaceae</taxon>
        <taxon>Lepraria</taxon>
    </lineage>
</organism>
<accession>A0AAD9Z939</accession>
<dbReference type="EMBL" id="JASNWA010000007">
    <property type="protein sequence ID" value="KAK3173719.1"/>
    <property type="molecule type" value="Genomic_DNA"/>
</dbReference>
<feature type="signal peptide" evidence="1">
    <location>
        <begin position="1"/>
        <end position="19"/>
    </location>
</feature>
<comment type="caution">
    <text evidence="2">The sequence shown here is derived from an EMBL/GenBank/DDBJ whole genome shotgun (WGS) entry which is preliminary data.</text>
</comment>
<reference evidence="2" key="1">
    <citation type="submission" date="2022-11" db="EMBL/GenBank/DDBJ databases">
        <title>Chromosomal genome sequence assembly and mating type (MAT) locus characterization of the leprose asexual lichenized fungus Lepraria neglecta (Nyl.) Erichsen.</title>
        <authorList>
            <person name="Allen J.L."/>
            <person name="Pfeffer B."/>
        </authorList>
    </citation>
    <scope>NUCLEOTIDE SEQUENCE</scope>
    <source>
        <strain evidence="2">Allen 5258</strain>
    </source>
</reference>
<evidence type="ECO:0000256" key="1">
    <source>
        <dbReference type="SAM" id="SignalP"/>
    </source>
</evidence>
<gene>
    <name evidence="2" type="ORF">OEA41_007051</name>
</gene>
<keyword evidence="1" id="KW-0732">Signal</keyword>
<dbReference type="AlphaFoldDB" id="A0AAD9Z939"/>
<dbReference type="Proteomes" id="UP001276659">
    <property type="component" value="Unassembled WGS sequence"/>
</dbReference>